<evidence type="ECO:0000313" key="1">
    <source>
        <dbReference type="EMBL" id="GBH11895.1"/>
    </source>
</evidence>
<comment type="caution">
    <text evidence="1">The sequence shown here is derived from an EMBL/GenBank/DDBJ whole genome shotgun (WGS) entry which is preliminary data.</text>
</comment>
<dbReference type="Proteomes" id="UP000247480">
    <property type="component" value="Unassembled WGS sequence"/>
</dbReference>
<reference evidence="1 2" key="1">
    <citation type="submission" date="2018-04" db="EMBL/GenBank/DDBJ databases">
        <title>Draft genome sequence of Pseudomonas syringae pv. actinidiae biovar 1 strains isolated from kiwifruit in Kagawa prefecture.</title>
        <authorList>
            <person name="Tabuchi M."/>
            <person name="Saito M."/>
            <person name="Fujiwara S."/>
            <person name="Sasa N."/>
            <person name="Akimitsu K."/>
            <person name="Gomi K."/>
            <person name="Konishi-Sugita S."/>
            <person name="Hamano K."/>
            <person name="Kataoka I."/>
        </authorList>
    </citation>
    <scope>NUCLEOTIDE SEQUENCE [LARGE SCALE GENOMIC DNA]</scope>
    <source>
        <strain evidence="1 2">MAFF212206</strain>
    </source>
</reference>
<evidence type="ECO:0000313" key="2">
    <source>
        <dbReference type="Proteomes" id="UP000247480"/>
    </source>
</evidence>
<protein>
    <submittedName>
        <fullName evidence="1">Uncharacterized protein</fullName>
    </submittedName>
</protein>
<dbReference type="AlphaFoldDB" id="A0A2V0QNT6"/>
<proteinExistence type="predicted"/>
<name>A0A2V0QNT6_PSESF</name>
<accession>A0A2V0QNT6</accession>
<dbReference type="EMBL" id="BGJZ01000284">
    <property type="protein sequence ID" value="GBH11895.1"/>
    <property type="molecule type" value="Genomic_DNA"/>
</dbReference>
<gene>
    <name evidence="1" type="ORF">KPSA1_05353</name>
</gene>
<organism evidence="1 2">
    <name type="scientific">Pseudomonas syringae pv. actinidiae</name>
    <dbReference type="NCBI Taxonomy" id="103796"/>
    <lineage>
        <taxon>Bacteria</taxon>
        <taxon>Pseudomonadati</taxon>
        <taxon>Pseudomonadota</taxon>
        <taxon>Gammaproteobacteria</taxon>
        <taxon>Pseudomonadales</taxon>
        <taxon>Pseudomonadaceae</taxon>
        <taxon>Pseudomonas</taxon>
        <taxon>Pseudomonas syringae</taxon>
    </lineage>
</organism>
<sequence>MTTVGEDGITLIILVIERWPARMRLIVLRIESGRDR</sequence>